<protein>
    <submittedName>
        <fullName evidence="2">Pre-pilin leader sequence (PilV)</fullName>
    </submittedName>
</protein>
<dbReference type="AlphaFoldDB" id="A0A378I0H6"/>
<dbReference type="OrthoDB" id="8547299at2"/>
<keyword evidence="1" id="KW-1133">Transmembrane helix</keyword>
<reference evidence="2 3" key="1">
    <citation type="submission" date="2018-06" db="EMBL/GenBank/DDBJ databases">
        <authorList>
            <consortium name="Pathogen Informatics"/>
            <person name="Doyle S."/>
        </authorList>
    </citation>
    <scope>NUCLEOTIDE SEQUENCE [LARGE SCALE GENOMIC DNA]</scope>
    <source>
        <strain evidence="2 3">NCTC13315</strain>
    </source>
</reference>
<accession>A0A378I0H6</accession>
<dbReference type="EMBL" id="UGNV01000001">
    <property type="protein sequence ID" value="STX28220.1"/>
    <property type="molecule type" value="Genomic_DNA"/>
</dbReference>
<dbReference type="InterPro" id="IPR013362">
    <property type="entry name" value="Pilus_4_PilV"/>
</dbReference>
<dbReference type="InterPro" id="IPR045584">
    <property type="entry name" value="Pilin-like"/>
</dbReference>
<dbReference type="Pfam" id="PF07963">
    <property type="entry name" value="N_methyl"/>
    <property type="match status" value="1"/>
</dbReference>
<keyword evidence="3" id="KW-1185">Reference proteome</keyword>
<proteinExistence type="predicted"/>
<gene>
    <name evidence="2" type="ORF">NCTC13315_00744</name>
</gene>
<organism evidence="2 3">
    <name type="scientific">Legionella beliardensis</name>
    <dbReference type="NCBI Taxonomy" id="91822"/>
    <lineage>
        <taxon>Bacteria</taxon>
        <taxon>Pseudomonadati</taxon>
        <taxon>Pseudomonadota</taxon>
        <taxon>Gammaproteobacteria</taxon>
        <taxon>Legionellales</taxon>
        <taxon>Legionellaceae</taxon>
        <taxon>Legionella</taxon>
    </lineage>
</organism>
<sequence length="158" mass="16973">MMVKKSKQHGFSLLEILISAVILAVGLLGIAALQARAVRDNHSAQLRSTAISQINNIIDRMQSNYAGVKAGSYNSIVGTGSATSCTTCTSSQIAQRDIYQWNTENAQSLPSGRGTVTRNGDRFTITIFWDNDRTGALGTGCSGNTNVDLTCLRMEVEL</sequence>
<evidence type="ECO:0000313" key="3">
    <source>
        <dbReference type="Proteomes" id="UP000254968"/>
    </source>
</evidence>
<dbReference type="Proteomes" id="UP000254968">
    <property type="component" value="Unassembled WGS sequence"/>
</dbReference>
<dbReference type="PROSITE" id="PS00409">
    <property type="entry name" value="PROKAR_NTER_METHYL"/>
    <property type="match status" value="1"/>
</dbReference>
<dbReference type="SUPFAM" id="SSF54523">
    <property type="entry name" value="Pili subunits"/>
    <property type="match status" value="1"/>
</dbReference>
<dbReference type="InterPro" id="IPR012902">
    <property type="entry name" value="N_methyl_site"/>
</dbReference>
<dbReference type="NCBIfam" id="TIGR02532">
    <property type="entry name" value="IV_pilin_GFxxxE"/>
    <property type="match status" value="1"/>
</dbReference>
<name>A0A378I0H6_9GAMM</name>
<keyword evidence="1" id="KW-0812">Transmembrane</keyword>
<dbReference type="NCBIfam" id="TIGR02523">
    <property type="entry name" value="type_IV_pilV"/>
    <property type="match status" value="1"/>
</dbReference>
<evidence type="ECO:0000313" key="2">
    <source>
        <dbReference type="EMBL" id="STX28220.1"/>
    </source>
</evidence>
<keyword evidence="1" id="KW-0472">Membrane</keyword>
<feature type="transmembrane region" description="Helical" evidence="1">
    <location>
        <begin position="12"/>
        <end position="33"/>
    </location>
</feature>
<dbReference type="RefSeq" id="WP_115301985.1">
    <property type="nucleotide sequence ID" value="NZ_CAAAHO010000001.1"/>
</dbReference>
<evidence type="ECO:0000256" key="1">
    <source>
        <dbReference type="SAM" id="Phobius"/>
    </source>
</evidence>